<gene>
    <name evidence="2" type="ORF">ACH4GP_35735</name>
</gene>
<evidence type="ECO:0000313" key="2">
    <source>
        <dbReference type="EMBL" id="MFH8589670.1"/>
    </source>
</evidence>
<sequence length="398" mass="43205">MKWSDYSTGERIKILRGKEITQIDLAEMTGLSLATIQKHEQNKRISLGTLTRIADALHTNMSVLLGQSQVTHGREAAERAMLRDLSHSVHAVAMGDVPDEVTPASDTDLVDIVDSAWEMYWDTEYDELGAILPKLLATARQSIHAAAAGASQNAVGAMSDSFQIAAYLANQFGMRDLAYAAISHAKGYATQCGDVLRTARVEAARSWIYRRDRRAPESLDIAQKAAALVEPSYSESTPERLTVYGNLMSHCAVAASRSGKKDLAIDCLSQSHAIAARLGHEHQVRGIMFGPVSAATKALDVKIYVGDIGQALELIKTVRGLDQLRPAARHRYRLDVALAQAEASMWDASLDTLHGVATAAPQWVRNQALAAGIVQRVGNASTARLRQVSELIGVRPYL</sequence>
<dbReference type="SUPFAM" id="SSF48452">
    <property type="entry name" value="TPR-like"/>
    <property type="match status" value="1"/>
</dbReference>
<dbReference type="Proteomes" id="UP001610990">
    <property type="component" value="Unassembled WGS sequence"/>
</dbReference>
<dbReference type="PROSITE" id="PS50943">
    <property type="entry name" value="HTH_CROC1"/>
    <property type="match status" value="1"/>
</dbReference>
<evidence type="ECO:0000259" key="1">
    <source>
        <dbReference type="PROSITE" id="PS50943"/>
    </source>
</evidence>
<reference evidence="2 3" key="1">
    <citation type="submission" date="2024-10" db="EMBL/GenBank/DDBJ databases">
        <title>The Natural Products Discovery Center: Release of the First 8490 Sequenced Strains for Exploring Actinobacteria Biosynthetic Diversity.</title>
        <authorList>
            <person name="Kalkreuter E."/>
            <person name="Kautsar S.A."/>
            <person name="Yang D."/>
            <person name="Bader C.D."/>
            <person name="Teijaro C.N."/>
            <person name="Fluegel L."/>
            <person name="Davis C.M."/>
            <person name="Simpson J.R."/>
            <person name="Lauterbach L."/>
            <person name="Steele A.D."/>
            <person name="Gui C."/>
            <person name="Meng S."/>
            <person name="Li G."/>
            <person name="Viehrig K."/>
            <person name="Ye F."/>
            <person name="Su P."/>
            <person name="Kiefer A.F."/>
            <person name="Nichols A."/>
            <person name="Cepeda A.J."/>
            <person name="Yan W."/>
            <person name="Fan B."/>
            <person name="Jiang Y."/>
            <person name="Adhikari A."/>
            <person name="Zheng C.-J."/>
            <person name="Schuster L."/>
            <person name="Cowan T.M."/>
            <person name="Smanski M.J."/>
            <person name="Chevrette M.G."/>
            <person name="De Carvalho L.P.S."/>
            <person name="Shen B."/>
        </authorList>
    </citation>
    <scope>NUCLEOTIDE SEQUENCE [LARGE SCALE GENOMIC DNA]</scope>
    <source>
        <strain evidence="2 3">NPDC018013</strain>
    </source>
</reference>
<dbReference type="EMBL" id="JBIRGH010000035">
    <property type="protein sequence ID" value="MFH8589670.1"/>
    <property type="molecule type" value="Genomic_DNA"/>
</dbReference>
<dbReference type="SMART" id="SM00530">
    <property type="entry name" value="HTH_XRE"/>
    <property type="match status" value="1"/>
</dbReference>
<feature type="domain" description="HTH cro/C1-type" evidence="1">
    <location>
        <begin position="20"/>
        <end position="64"/>
    </location>
</feature>
<dbReference type="InterPro" id="IPR010982">
    <property type="entry name" value="Lambda_DNA-bd_dom_sf"/>
</dbReference>
<keyword evidence="3" id="KW-1185">Reference proteome</keyword>
<dbReference type="InterPro" id="IPR011990">
    <property type="entry name" value="TPR-like_helical_dom_sf"/>
</dbReference>
<dbReference type="CDD" id="cd00093">
    <property type="entry name" value="HTH_XRE"/>
    <property type="match status" value="1"/>
</dbReference>
<protein>
    <submittedName>
        <fullName evidence="2">Helix-turn-helix transcriptional regulator</fullName>
    </submittedName>
</protein>
<dbReference type="InterPro" id="IPR001387">
    <property type="entry name" value="Cro/C1-type_HTH"/>
</dbReference>
<dbReference type="SUPFAM" id="SSF47413">
    <property type="entry name" value="lambda repressor-like DNA-binding domains"/>
    <property type="match status" value="1"/>
</dbReference>
<accession>A0ABW7RNL7</accession>
<organism evidence="2 3">
    <name type="scientific">Streptomyces celluloflavus</name>
    <dbReference type="NCBI Taxonomy" id="58344"/>
    <lineage>
        <taxon>Bacteria</taxon>
        <taxon>Bacillati</taxon>
        <taxon>Actinomycetota</taxon>
        <taxon>Actinomycetes</taxon>
        <taxon>Kitasatosporales</taxon>
        <taxon>Streptomycetaceae</taxon>
        <taxon>Streptomyces</taxon>
    </lineage>
</organism>
<dbReference type="RefSeq" id="WP_367430990.1">
    <property type="nucleotide sequence ID" value="NZ_CP108413.1"/>
</dbReference>
<comment type="caution">
    <text evidence="2">The sequence shown here is derived from an EMBL/GenBank/DDBJ whole genome shotgun (WGS) entry which is preliminary data.</text>
</comment>
<evidence type="ECO:0000313" key="3">
    <source>
        <dbReference type="Proteomes" id="UP001610990"/>
    </source>
</evidence>
<proteinExistence type="predicted"/>
<dbReference type="Gene3D" id="1.10.260.40">
    <property type="entry name" value="lambda repressor-like DNA-binding domains"/>
    <property type="match status" value="1"/>
</dbReference>
<dbReference type="Pfam" id="PF13443">
    <property type="entry name" value="HTH_26"/>
    <property type="match status" value="1"/>
</dbReference>
<name>A0ABW7RNL7_9ACTN</name>